<sequence length="136" mass="16692">MDDFKVERLEKRIEVLSEWKSRMLELYGEELSPFDKWCLENELSREDQHFITNLSLLFSIHLHPEPDNSEVRNILHNTKAYFNVDHIELTFEEFDRFIKEYQRKEKPIFYWDTRELLEKLAQSNRSVQLKEWLIGQ</sequence>
<dbReference type="RefSeq" id="WP_111148041.1">
    <property type="nucleotide sequence ID" value="NZ_QKRB01000053.1"/>
</dbReference>
<accession>A0A2W1LGU7</accession>
<dbReference type="AlphaFoldDB" id="A0A2W1LGU7"/>
<dbReference type="EMBL" id="QKRB01000053">
    <property type="protein sequence ID" value="PZD94272.1"/>
    <property type="molecule type" value="Genomic_DNA"/>
</dbReference>
<keyword evidence="2" id="KW-1185">Reference proteome</keyword>
<proteinExistence type="predicted"/>
<evidence type="ECO:0000313" key="2">
    <source>
        <dbReference type="Proteomes" id="UP000249522"/>
    </source>
</evidence>
<protein>
    <submittedName>
        <fullName evidence="1">Uncharacterized protein</fullName>
    </submittedName>
</protein>
<gene>
    <name evidence="1" type="ORF">DNH61_17815</name>
</gene>
<name>A0A2W1LGU7_9BACL</name>
<comment type="caution">
    <text evidence="1">The sequence shown here is derived from an EMBL/GenBank/DDBJ whole genome shotgun (WGS) entry which is preliminary data.</text>
</comment>
<dbReference type="OrthoDB" id="2621201at2"/>
<reference evidence="1 2" key="1">
    <citation type="submission" date="2018-06" db="EMBL/GenBank/DDBJ databases">
        <title>Paenibacillus imtechensis sp. nov.</title>
        <authorList>
            <person name="Pinnaka A.K."/>
            <person name="Singh H."/>
            <person name="Kaur M."/>
        </authorList>
    </citation>
    <scope>NUCLEOTIDE SEQUENCE [LARGE SCALE GENOMIC DNA]</scope>
    <source>
        <strain evidence="1 2">SMB1</strain>
    </source>
</reference>
<dbReference type="Proteomes" id="UP000249522">
    <property type="component" value="Unassembled WGS sequence"/>
</dbReference>
<organism evidence="1 2">
    <name type="scientific">Paenibacillus sambharensis</name>
    <dbReference type="NCBI Taxonomy" id="1803190"/>
    <lineage>
        <taxon>Bacteria</taxon>
        <taxon>Bacillati</taxon>
        <taxon>Bacillota</taxon>
        <taxon>Bacilli</taxon>
        <taxon>Bacillales</taxon>
        <taxon>Paenibacillaceae</taxon>
        <taxon>Paenibacillus</taxon>
    </lineage>
</organism>
<evidence type="ECO:0000313" key="1">
    <source>
        <dbReference type="EMBL" id="PZD94272.1"/>
    </source>
</evidence>